<name>A0ABD2KKT8_HETSC</name>
<organism evidence="1 2">
    <name type="scientific">Heterodera schachtii</name>
    <name type="common">Sugarbeet cyst nematode worm</name>
    <name type="synonym">Tylenchus schachtii</name>
    <dbReference type="NCBI Taxonomy" id="97005"/>
    <lineage>
        <taxon>Eukaryota</taxon>
        <taxon>Metazoa</taxon>
        <taxon>Ecdysozoa</taxon>
        <taxon>Nematoda</taxon>
        <taxon>Chromadorea</taxon>
        <taxon>Rhabditida</taxon>
        <taxon>Tylenchina</taxon>
        <taxon>Tylenchomorpha</taxon>
        <taxon>Tylenchoidea</taxon>
        <taxon>Heteroderidae</taxon>
        <taxon>Heteroderinae</taxon>
        <taxon>Heterodera</taxon>
    </lineage>
</organism>
<protein>
    <submittedName>
        <fullName evidence="1">Uncharacterized protein</fullName>
    </submittedName>
</protein>
<evidence type="ECO:0000313" key="1">
    <source>
        <dbReference type="EMBL" id="KAL3103567.1"/>
    </source>
</evidence>
<sequence length="76" mass="8391">MVINSQINKHIMSDQKQLFLFGQTLPGNESGLLERMKKCADKRNKIKRAAESEQIAVGSTHPSLFCSRPTSGICNG</sequence>
<dbReference type="AlphaFoldDB" id="A0ABD2KKT8"/>
<comment type="caution">
    <text evidence="1">The sequence shown here is derived from an EMBL/GenBank/DDBJ whole genome shotgun (WGS) entry which is preliminary data.</text>
</comment>
<dbReference type="EMBL" id="JBICCN010000013">
    <property type="protein sequence ID" value="KAL3103567.1"/>
    <property type="molecule type" value="Genomic_DNA"/>
</dbReference>
<gene>
    <name evidence="1" type="ORF">niasHS_000750</name>
</gene>
<accession>A0ABD2KKT8</accession>
<evidence type="ECO:0000313" key="2">
    <source>
        <dbReference type="Proteomes" id="UP001620645"/>
    </source>
</evidence>
<keyword evidence="2" id="KW-1185">Reference proteome</keyword>
<dbReference type="Proteomes" id="UP001620645">
    <property type="component" value="Unassembled WGS sequence"/>
</dbReference>
<proteinExistence type="predicted"/>
<reference evidence="1 2" key="1">
    <citation type="submission" date="2024-10" db="EMBL/GenBank/DDBJ databases">
        <authorList>
            <person name="Kim D."/>
        </authorList>
    </citation>
    <scope>NUCLEOTIDE SEQUENCE [LARGE SCALE GENOMIC DNA]</scope>
    <source>
        <strain evidence="1">Taebaek</strain>
    </source>
</reference>